<organism evidence="2 3">
    <name type="scientific">Babjeviella inositovora NRRL Y-12698</name>
    <dbReference type="NCBI Taxonomy" id="984486"/>
    <lineage>
        <taxon>Eukaryota</taxon>
        <taxon>Fungi</taxon>
        <taxon>Dikarya</taxon>
        <taxon>Ascomycota</taxon>
        <taxon>Saccharomycotina</taxon>
        <taxon>Pichiomycetes</taxon>
        <taxon>Serinales incertae sedis</taxon>
        <taxon>Babjeviella</taxon>
    </lineage>
</organism>
<evidence type="ECO:0000256" key="1">
    <source>
        <dbReference type="SAM" id="MobiDB-lite"/>
    </source>
</evidence>
<dbReference type="OrthoDB" id="4018787at2759"/>
<dbReference type="Proteomes" id="UP000094336">
    <property type="component" value="Unassembled WGS sequence"/>
</dbReference>
<dbReference type="RefSeq" id="XP_018986738.1">
    <property type="nucleotide sequence ID" value="XM_019126878.1"/>
</dbReference>
<gene>
    <name evidence="2" type="ORF">BABINDRAFT_11562</name>
</gene>
<reference evidence="3" key="1">
    <citation type="submission" date="2016-05" db="EMBL/GenBank/DDBJ databases">
        <title>Comparative genomics of biotechnologically important yeasts.</title>
        <authorList>
            <consortium name="DOE Joint Genome Institute"/>
            <person name="Riley R."/>
            <person name="Haridas S."/>
            <person name="Wolfe K.H."/>
            <person name="Lopes M.R."/>
            <person name="Hittinger C.T."/>
            <person name="Goker M."/>
            <person name="Salamov A."/>
            <person name="Wisecaver J."/>
            <person name="Long T.M."/>
            <person name="Aerts A.L."/>
            <person name="Barry K."/>
            <person name="Choi C."/>
            <person name="Clum A."/>
            <person name="Coughlan A.Y."/>
            <person name="Deshpande S."/>
            <person name="Douglass A.P."/>
            <person name="Hanson S.J."/>
            <person name="Klenk H.-P."/>
            <person name="Labutti K."/>
            <person name="Lapidus A."/>
            <person name="Lindquist E."/>
            <person name="Lipzen A."/>
            <person name="Meier-Kolthoff J.P."/>
            <person name="Ohm R.A."/>
            <person name="Otillar R.P."/>
            <person name="Pangilinan J."/>
            <person name="Peng Y."/>
            <person name="Rokas A."/>
            <person name="Rosa C.A."/>
            <person name="Scheuner C."/>
            <person name="Sibirny A.A."/>
            <person name="Slot J.C."/>
            <person name="Stielow J.B."/>
            <person name="Sun H."/>
            <person name="Kurtzman C.P."/>
            <person name="Blackwell M."/>
            <person name="Grigoriev I.V."/>
            <person name="Jeffries T.W."/>
        </authorList>
    </citation>
    <scope>NUCLEOTIDE SEQUENCE [LARGE SCALE GENOMIC DNA]</scope>
    <source>
        <strain evidence="3">NRRL Y-12698</strain>
    </source>
</reference>
<dbReference type="EMBL" id="KV454427">
    <property type="protein sequence ID" value="ODQ81410.1"/>
    <property type="molecule type" value="Genomic_DNA"/>
</dbReference>
<dbReference type="AlphaFoldDB" id="A0A1E3QUR4"/>
<sequence length="790" mass="86855">MNMPRSVTIKTRAPNPRHFGFASQTFRVSLDNTVADLKELIWQCSPGHSLVPDSFVVKYPQLSESPLTLAELLGVQGEYDDEYTVLITVDDSLLVAKDPRPFMFDITLEYDGEDTIREAYTSSVYSIKESILAILQRKDARFTTLDEFTVSYRDTVLEEGTIDHVVGLDLPPPEGIRLVVVSKLPPPPLQQLFALRVLSTTELENNVVQVCLEDKISKIKDFILAGLPAKLQRDNTPVTREHVTVIYMALVRRDEDTLQAVLNTDTPPGSLISLHFVLAPEYEFFNTSPVGPSVESHQEPYSAEIPLEPFSMVLDNGEKVNLSGNTYEMITTSDGRYLLNQKKVSSVNFVVTCTASAELQKVTLSSSQCFVVNNPNHQPYLAVSPSGLSKLHSAGIALSQVTVNIQGANTGGDFIGSPTFTATPSQPGVNIEGSPLPAPVPTPTQAAPNTNHDPSVFRPQAVLGEAQTPGRVQIQAQINENIPANDIPANEVPVGFFQDPIPRVLQAFRERRENGVWTAVGKVLFAVVRVLAVMFIVELYSGLSKESHVAYLTVFTVAGIVSFTRHDFLGSLEFLMRVEPNAWVRGGIGIIHENCNFVAECMNDGFGTVIRSLIEALAYRPVRGNIMLEGVEGLLKDLGVLIISFVPSWLDLFLAEISKHQAEEARARREAESRGQDAEAEGMNHAEAEGRNHAEAEGRSHVDIEISESVEELEPVSEEFGPLLNANETETEGLSATDGALRYERDLEEYLEEEPVNVSTLKNTATGYQAEGEVRIRQVQGTEDLVDLNS</sequence>
<dbReference type="GeneID" id="30144732"/>
<feature type="region of interest" description="Disordered" evidence="1">
    <location>
        <begin position="432"/>
        <end position="454"/>
    </location>
</feature>
<feature type="region of interest" description="Disordered" evidence="1">
    <location>
        <begin position="665"/>
        <end position="699"/>
    </location>
</feature>
<keyword evidence="3" id="KW-1185">Reference proteome</keyword>
<evidence type="ECO:0000313" key="3">
    <source>
        <dbReference type="Proteomes" id="UP000094336"/>
    </source>
</evidence>
<name>A0A1E3QUR4_9ASCO</name>
<proteinExistence type="predicted"/>
<evidence type="ECO:0000313" key="2">
    <source>
        <dbReference type="EMBL" id="ODQ81410.1"/>
    </source>
</evidence>
<protein>
    <submittedName>
        <fullName evidence="2">Uncharacterized protein</fullName>
    </submittedName>
</protein>
<accession>A0A1E3QUR4</accession>